<evidence type="ECO:0000256" key="4">
    <source>
        <dbReference type="ARBA" id="ARBA00022989"/>
    </source>
</evidence>
<proteinExistence type="inferred from homology"/>
<dbReference type="OrthoDB" id="8904098at2759"/>
<evidence type="ECO:0000256" key="5">
    <source>
        <dbReference type="ARBA" id="ARBA00023136"/>
    </source>
</evidence>
<evidence type="ECO:0000256" key="3">
    <source>
        <dbReference type="ARBA" id="ARBA00022692"/>
    </source>
</evidence>
<keyword evidence="4 6" id="KW-1133">Transmembrane helix</keyword>
<feature type="transmembrane region" description="Helical" evidence="6">
    <location>
        <begin position="76"/>
        <end position="96"/>
    </location>
</feature>
<dbReference type="GO" id="GO:0016020">
    <property type="term" value="C:membrane"/>
    <property type="evidence" value="ECO:0007669"/>
    <property type="project" value="UniProtKB-SubCell"/>
</dbReference>
<feature type="transmembrane region" description="Helical" evidence="6">
    <location>
        <begin position="488"/>
        <end position="512"/>
    </location>
</feature>
<keyword evidence="5 6" id="KW-0472">Membrane</keyword>
<dbReference type="Gene3D" id="1.20.1250.20">
    <property type="entry name" value="MFS general substrate transporter like domains"/>
    <property type="match status" value="1"/>
</dbReference>
<evidence type="ECO:0000313" key="7">
    <source>
        <dbReference type="EMBL" id="KAF8403634.1"/>
    </source>
</evidence>
<protein>
    <submittedName>
        <fullName evidence="7">Uncharacterized protein</fullName>
    </submittedName>
</protein>
<gene>
    <name evidence="7" type="ORF">HHK36_011738</name>
</gene>
<reference evidence="7 8" key="1">
    <citation type="submission" date="2020-04" db="EMBL/GenBank/DDBJ databases">
        <title>Plant Genome Project.</title>
        <authorList>
            <person name="Zhang R.-G."/>
        </authorList>
    </citation>
    <scope>NUCLEOTIDE SEQUENCE [LARGE SCALE GENOMIC DNA]</scope>
    <source>
        <strain evidence="7">YNK0</strain>
        <tissue evidence="7">Leaf</tissue>
    </source>
</reference>
<evidence type="ECO:0000313" key="8">
    <source>
        <dbReference type="Proteomes" id="UP000655225"/>
    </source>
</evidence>
<evidence type="ECO:0000256" key="2">
    <source>
        <dbReference type="ARBA" id="ARBA00005982"/>
    </source>
</evidence>
<feature type="transmembrane region" description="Helical" evidence="6">
    <location>
        <begin position="457"/>
        <end position="476"/>
    </location>
</feature>
<feature type="transmembrane region" description="Helical" evidence="6">
    <location>
        <begin position="205"/>
        <end position="225"/>
    </location>
</feature>
<organism evidence="7 8">
    <name type="scientific">Tetracentron sinense</name>
    <name type="common">Spur-leaf</name>
    <dbReference type="NCBI Taxonomy" id="13715"/>
    <lineage>
        <taxon>Eukaryota</taxon>
        <taxon>Viridiplantae</taxon>
        <taxon>Streptophyta</taxon>
        <taxon>Embryophyta</taxon>
        <taxon>Tracheophyta</taxon>
        <taxon>Spermatophyta</taxon>
        <taxon>Magnoliopsida</taxon>
        <taxon>Trochodendrales</taxon>
        <taxon>Trochodendraceae</taxon>
        <taxon>Tetracentron</taxon>
    </lineage>
</organism>
<dbReference type="PANTHER" id="PTHR11654">
    <property type="entry name" value="OLIGOPEPTIDE TRANSPORTER-RELATED"/>
    <property type="match status" value="1"/>
</dbReference>
<dbReference type="InterPro" id="IPR036259">
    <property type="entry name" value="MFS_trans_sf"/>
</dbReference>
<dbReference type="Proteomes" id="UP000655225">
    <property type="component" value="Unassembled WGS sequence"/>
</dbReference>
<dbReference type="EMBL" id="JABCRI010000007">
    <property type="protein sequence ID" value="KAF8403634.1"/>
    <property type="molecule type" value="Genomic_DNA"/>
</dbReference>
<evidence type="ECO:0000256" key="6">
    <source>
        <dbReference type="SAM" id="Phobius"/>
    </source>
</evidence>
<feature type="transmembrane region" description="Helical" evidence="6">
    <location>
        <begin position="177"/>
        <end position="199"/>
    </location>
</feature>
<keyword evidence="3 6" id="KW-0812">Transmembrane</keyword>
<dbReference type="GO" id="GO:0071916">
    <property type="term" value="F:dipeptide transmembrane transporter activity"/>
    <property type="evidence" value="ECO:0007669"/>
    <property type="project" value="InterPro"/>
</dbReference>
<keyword evidence="8" id="KW-1185">Reference proteome</keyword>
<feature type="transmembrane region" description="Helical" evidence="6">
    <location>
        <begin position="323"/>
        <end position="347"/>
    </location>
</feature>
<dbReference type="SUPFAM" id="SSF103473">
    <property type="entry name" value="MFS general substrate transporter"/>
    <property type="match status" value="1"/>
</dbReference>
<dbReference type="InterPro" id="IPR000109">
    <property type="entry name" value="POT_fam"/>
</dbReference>
<dbReference type="GO" id="GO:0042937">
    <property type="term" value="F:tripeptide transmembrane transporter activity"/>
    <property type="evidence" value="ECO:0007669"/>
    <property type="project" value="InterPro"/>
</dbReference>
<feature type="transmembrane region" description="Helical" evidence="6">
    <location>
        <begin position="367"/>
        <end position="384"/>
    </location>
</feature>
<feature type="transmembrane region" description="Helical" evidence="6">
    <location>
        <begin position="532"/>
        <end position="551"/>
    </location>
</feature>
<dbReference type="OMA" id="CNGQANN"/>
<accession>A0A834Z9Z0</accession>
<dbReference type="CDD" id="cd17417">
    <property type="entry name" value="MFS_NPF5"/>
    <property type="match status" value="1"/>
</dbReference>
<evidence type="ECO:0000256" key="1">
    <source>
        <dbReference type="ARBA" id="ARBA00004141"/>
    </source>
</evidence>
<comment type="similarity">
    <text evidence="2">Belongs to the major facilitator superfamily. Proton-dependent oligopeptide transporter (POT/PTR) (TC 2.A.17) family.</text>
</comment>
<dbReference type="InterPro" id="IPR044739">
    <property type="entry name" value="NRT1/PTR"/>
</dbReference>
<dbReference type="AlphaFoldDB" id="A0A834Z9Z0"/>
<name>A0A834Z9Z0_TETSI</name>
<dbReference type="Pfam" id="PF00854">
    <property type="entry name" value="PTR2"/>
    <property type="match status" value="1"/>
</dbReference>
<sequence>MTSSLTSPFLNSDNQEHMEVSVQQQSSRGRWRSAIFIIGVEVAERFAFYGMSGNLITYLTNVLHQSTATAAKNVNIWTGVSTLLPLLGAFIADTYLGRFKTILVASLIYVLDCKSQGLVMLVISVSVVPLRFRYVTFYFSLYMVAVGEGGHKPCVQTFGADQFDQDKPEDKKAKSSFFNWWYCGICGAAAAAMFIVIYVQDNVGWALGFGIPAAAMVLALVLFVLGRRLYRHHVLSGSPLTRVAQVFVAACRKRRLTVSQDGHGECWDGEGMGVQPKGRTLTRTKQFKFLDKAALIDDLDASSTTINNWRLCSINQVEEAKILFRLIPIWLSCSVYAIVFAQMGTFFTKQGSTVVTKIGSHFHIPPSSLQVFTGIVVVIVVPIYDRILVPVTRNITGLPSGITMLQRIGVGMFFSTVTMIVAALVEARRISIAREHGLLDEPKTTVPMSVWWLLPQYVIAGVSDVFAIVGLQELFYDQMPEEMRSMGAAAYLSVLGVGSLLSSVVISIVQLISTRCGESWLGDNLNRAHLDYYYWVLAGLNTLALCVYVGVARCFVYKKIDGLAPT</sequence>
<feature type="transmembrane region" description="Helical" evidence="6">
    <location>
        <begin position="405"/>
        <end position="425"/>
    </location>
</feature>
<comment type="subcellular location">
    <subcellularLocation>
        <location evidence="1">Membrane</location>
        <topology evidence="1">Multi-pass membrane protein</topology>
    </subcellularLocation>
</comment>
<comment type="caution">
    <text evidence="7">The sequence shown here is derived from an EMBL/GenBank/DDBJ whole genome shotgun (WGS) entry which is preliminary data.</text>
</comment>